<protein>
    <submittedName>
        <fullName evidence="3">Uncharacterized protein</fullName>
    </submittedName>
</protein>
<dbReference type="VEuPathDB" id="PlasmoDB:PKNH_1342500"/>
<accession>A0A1Y3DSF4</accession>
<dbReference type="OMA" id="SEHTDYC"/>
<feature type="region of interest" description="Disordered" evidence="1">
    <location>
        <begin position="697"/>
        <end position="727"/>
    </location>
</feature>
<dbReference type="Proteomes" id="UP000195012">
    <property type="component" value="Unassembled WGS sequence"/>
</dbReference>
<gene>
    <name evidence="3" type="ORF">PKNOH_S05386300</name>
</gene>
<feature type="region of interest" description="Disordered" evidence="1">
    <location>
        <begin position="849"/>
        <end position="875"/>
    </location>
</feature>
<evidence type="ECO:0000256" key="1">
    <source>
        <dbReference type="SAM" id="MobiDB-lite"/>
    </source>
</evidence>
<proteinExistence type="predicted"/>
<feature type="transmembrane region" description="Helical" evidence="2">
    <location>
        <begin position="1016"/>
        <end position="1039"/>
    </location>
</feature>
<dbReference type="eggNOG" id="ENOG502QXZY">
    <property type="taxonomic scope" value="Eukaryota"/>
</dbReference>
<dbReference type="AlphaFoldDB" id="A0A1Y3DSF4"/>
<dbReference type="VEuPathDB" id="PlasmoDB:PKA1H_130047300"/>
<keyword evidence="2" id="KW-1133">Transmembrane helix</keyword>
<evidence type="ECO:0000313" key="3">
    <source>
        <dbReference type="EMBL" id="OTN67582.1"/>
    </source>
</evidence>
<sequence length="1051" mass="122202">MGRRRTHSSSSFLCGGGCGYQVETNGAQKKYLQSVDPKHADEKLRTEGKFDEENFLDDKRQINSRRCNKMALPRGSRDDNKMESKQMLYLSKPRNEYDNNSSKKKWSEKEIEELIFKYKKNNSYESAQKKKHFDKRHTQHYMRTNYDSNFYRDDVLFRSENDPRGVYFDRGLSAGTMEATTAPTTRADGDKVDNYVGLSPSSRRRQNLRESPDGSYYHRVSEHTDYCKRDSIISDLSCASEFLPSTCKGDNDREEGVKHRGRRTTWRDSHRCISFNSDDNRGEYSKCYKKRLSENVVEDNRRNSMDHMNQSGKLKDVGNKNGEEIDLTEEYSDEESKEKKMCRNYSKGEENLYTTFLHLTNKYEKIKNKKVENDKEDFNVDEEDMRSRIMSCKGDHLRQNKLIRDSLPSDNTSSSHFYKNRESNFDKNRELFDTDRKKKKYANIVDIENYVKGYNAKRSRFSRRDSNYKGERVFKGVPCYDDILKHSSDDFCSDGVYPIGKGSKDGIQGSSSCYPEGGKINKSLRGSSVKPFNPPHTLDEESFRGVVTRKGKNIPTYVRSGEKANHFNIDDMKIYSNRFKNMQLNDRPRSHDSNDCSTLYNYANIAKRRTTDYCDSDAHLNSSPRAYYTSAVNDACGKGRDRFSSLLSSIQTKNKSQNDDPKFSHFKSTTLRDSYVEGDYETCPLYSYTTKNTHLEKSYKEGNLPPPRGKLPSRRSRKVEDDSPVSKRNMPDVVEVENISYPDEHFHVSSRGDHHSRSHYPPIDFSGNTNDGSYGGKCRTGELPTDTQKQCLRNSWPEKKQIKNLLTYLSDQGGEERSKFLRSIGKKYLLTQGEDLLNSILKLKKMKSSRQVRHDADQGGYENHRSKKRYEKERDVNNHSWKCDPYGQSSKANVGETVSFQYLKNRSYTRPMHVRDFDVGHTQAANCTNGVDDREDFDLCDHGYSGEYGEEDIEEHTEKEERNPRSQGSSYCRDVLFLLFLYLLKILYYLVRYLLRFALLLMVYFYHAMRTKSLSTIFISVVVAVPLFLFLLSVLILSYRSVNMEFFDRDI</sequence>
<name>A0A1Y3DSF4_PLAKN</name>
<comment type="caution">
    <text evidence="3">The sequence shown here is derived from an EMBL/GenBank/DDBJ whole genome shotgun (WGS) entry which is preliminary data.</text>
</comment>
<keyword evidence="2" id="KW-0812">Transmembrane</keyword>
<dbReference type="OrthoDB" id="372172at2759"/>
<dbReference type="EMBL" id="NETL01000019">
    <property type="protein sequence ID" value="OTN67582.1"/>
    <property type="molecule type" value="Genomic_DNA"/>
</dbReference>
<dbReference type="VEuPathDB" id="PlasmoDB:PKNOH_S05386300"/>
<evidence type="ECO:0000313" key="4">
    <source>
        <dbReference type="Proteomes" id="UP000195012"/>
    </source>
</evidence>
<feature type="region of interest" description="Disordered" evidence="1">
    <location>
        <begin position="748"/>
        <end position="771"/>
    </location>
</feature>
<reference evidence="3 4" key="1">
    <citation type="submission" date="2017-05" db="EMBL/GenBank/DDBJ databases">
        <title>PacBio assembly of a Plasmodium knowlesi genome sequence with Hi-C correction and manual annotation of the SICAvar gene family.</title>
        <authorList>
            <person name="Lapp S.A."/>
            <person name="Geraldo J.A."/>
            <person name="Chien J.-T."/>
            <person name="Ay F."/>
            <person name="Pakala S.B."/>
            <person name="Batugedara G."/>
            <person name="Humphrey J.C."/>
            <person name="Debarry J.D."/>
            <person name="Le Roch K.G."/>
            <person name="Galinski M.R."/>
            <person name="Kissinger J.C."/>
        </authorList>
    </citation>
    <scope>NUCLEOTIDE SEQUENCE [LARGE SCALE GENOMIC DNA]</scope>
    <source>
        <strain evidence="4">Malayan Strain Pk1 (A+)</strain>
    </source>
</reference>
<evidence type="ECO:0000256" key="2">
    <source>
        <dbReference type="SAM" id="Phobius"/>
    </source>
</evidence>
<keyword evidence="2" id="KW-0472">Membrane</keyword>
<organism evidence="3 4">
    <name type="scientific">Plasmodium knowlesi</name>
    <dbReference type="NCBI Taxonomy" id="5850"/>
    <lineage>
        <taxon>Eukaryota</taxon>
        <taxon>Sar</taxon>
        <taxon>Alveolata</taxon>
        <taxon>Apicomplexa</taxon>
        <taxon>Aconoidasida</taxon>
        <taxon>Haemosporida</taxon>
        <taxon>Plasmodiidae</taxon>
        <taxon>Plasmodium</taxon>
        <taxon>Plasmodium (Plasmodium)</taxon>
    </lineage>
</organism>